<dbReference type="EMBL" id="BKCL01000004">
    <property type="protein sequence ID" value="GEQ98077.1"/>
    <property type="molecule type" value="Genomic_DNA"/>
</dbReference>
<evidence type="ECO:0000313" key="4">
    <source>
        <dbReference type="Proteomes" id="UP000322084"/>
    </source>
</evidence>
<evidence type="ECO:0000313" key="2">
    <source>
        <dbReference type="EMBL" id="GEQ98077.1"/>
    </source>
</evidence>
<dbReference type="RefSeq" id="WP_210432148.1">
    <property type="nucleotide sequence ID" value="NZ_BKCM01000002.1"/>
</dbReference>
<sequence length="192" mass="20202">MFPLLFLVALTTACASRGFEADVTRFHDNAFDGQSGQSVTIRPAREALDGLEFAQYAALVGEKLGAVGFTAAGEATPDLIAQLDYLITPIASAEKESGRLSIGGGSFGRHGGISSGVSFPVGETSRDTVFRRRIDLVLINAETGKHLWEGRAISTGKVGDPAIILPLLAEALLQDFPGVSGRTIEVTLSPDQ</sequence>
<dbReference type="AlphaFoldDB" id="A0A5A7MV59"/>
<evidence type="ECO:0000259" key="1">
    <source>
        <dbReference type="Pfam" id="PF13590"/>
    </source>
</evidence>
<reference evidence="4 5" key="1">
    <citation type="submission" date="2019-09" db="EMBL/GenBank/DDBJ databases">
        <title>NBRP : Genome information of microbial organism related human and environment.</title>
        <authorList>
            <person name="Hattori M."/>
            <person name="Oshima K."/>
            <person name="Inaba H."/>
            <person name="Suda W."/>
            <person name="Sakamoto M."/>
            <person name="Iino T."/>
            <person name="Kitahara M."/>
            <person name="Oshida Y."/>
            <person name="Iida T."/>
            <person name="Kudo T."/>
            <person name="Itoh T."/>
            <person name="Ohkuma M."/>
        </authorList>
    </citation>
    <scope>NUCLEOTIDE SEQUENCE [LARGE SCALE GENOMIC DNA]</scope>
    <source>
        <strain evidence="2 4">Hi-2</strain>
        <strain evidence="3 5">Mie-1</strain>
    </source>
</reference>
<dbReference type="Proteomes" id="UP000322084">
    <property type="component" value="Unassembled WGS sequence"/>
</dbReference>
<dbReference type="EMBL" id="BKCM01000002">
    <property type="protein sequence ID" value="GEQ99801.1"/>
    <property type="molecule type" value="Genomic_DNA"/>
</dbReference>
<comment type="caution">
    <text evidence="3">The sequence shown here is derived from an EMBL/GenBank/DDBJ whole genome shotgun (WGS) entry which is preliminary data.</text>
</comment>
<feature type="domain" description="DUF4136" evidence="1">
    <location>
        <begin position="40"/>
        <end position="177"/>
    </location>
</feature>
<dbReference type="Pfam" id="PF13590">
    <property type="entry name" value="DUF4136"/>
    <property type="match status" value="1"/>
</dbReference>
<protein>
    <recommendedName>
        <fullName evidence="1">DUF4136 domain-containing protein</fullName>
    </recommendedName>
</protein>
<dbReference type="InterPro" id="IPR025411">
    <property type="entry name" value="DUF4136"/>
</dbReference>
<proteinExistence type="predicted"/>
<dbReference type="Proteomes" id="UP000325187">
    <property type="component" value="Unassembled WGS sequence"/>
</dbReference>
<gene>
    <name evidence="2" type="ORF">JCM17844_17140</name>
    <name evidence="3" type="ORF">JCM17845_04250</name>
</gene>
<evidence type="ECO:0000313" key="5">
    <source>
        <dbReference type="Proteomes" id="UP000325187"/>
    </source>
</evidence>
<evidence type="ECO:0000313" key="3">
    <source>
        <dbReference type="EMBL" id="GEQ99801.1"/>
    </source>
</evidence>
<accession>A0A5A7MQ98</accession>
<name>A0A5A7MV59_9PROT</name>
<organism evidence="3 5">
    <name type="scientific">Iodidimonas gelatinilytica</name>
    <dbReference type="NCBI Taxonomy" id="1236966"/>
    <lineage>
        <taxon>Bacteria</taxon>
        <taxon>Pseudomonadati</taxon>
        <taxon>Pseudomonadota</taxon>
        <taxon>Alphaproteobacteria</taxon>
        <taxon>Iodidimonadales</taxon>
        <taxon>Iodidimonadaceae</taxon>
        <taxon>Iodidimonas</taxon>
    </lineage>
</organism>
<keyword evidence="5" id="KW-1185">Reference proteome</keyword>
<accession>A0A5A7MV59</accession>